<dbReference type="Pfam" id="PF08352">
    <property type="entry name" value="oligo_HPY"/>
    <property type="match status" value="1"/>
</dbReference>
<dbReference type="GO" id="GO:0016887">
    <property type="term" value="F:ATP hydrolysis activity"/>
    <property type="evidence" value="ECO:0007669"/>
    <property type="project" value="InterPro"/>
</dbReference>
<keyword evidence="3" id="KW-0547">Nucleotide-binding</keyword>
<dbReference type="CDD" id="cd03257">
    <property type="entry name" value="ABC_NikE_OppD_transporters"/>
    <property type="match status" value="1"/>
</dbReference>
<dbReference type="InterPro" id="IPR013563">
    <property type="entry name" value="Oligopep_ABC_C"/>
</dbReference>
<proteinExistence type="inferred from homology"/>
<dbReference type="PROSITE" id="PS00211">
    <property type="entry name" value="ABC_TRANSPORTER_1"/>
    <property type="match status" value="1"/>
</dbReference>
<accession>A0A644TL67</accession>
<dbReference type="PANTHER" id="PTHR43776:SF7">
    <property type="entry name" value="D,D-DIPEPTIDE TRANSPORT ATP-BINDING PROTEIN DDPF-RELATED"/>
    <property type="match status" value="1"/>
</dbReference>
<dbReference type="GO" id="GO:0005524">
    <property type="term" value="F:ATP binding"/>
    <property type="evidence" value="ECO:0007669"/>
    <property type="project" value="UniProtKB-KW"/>
</dbReference>
<name>A0A644TL67_9ZZZZ</name>
<keyword evidence="4 6" id="KW-0067">ATP-binding</keyword>
<organism evidence="6">
    <name type="scientific">bioreactor metagenome</name>
    <dbReference type="NCBI Taxonomy" id="1076179"/>
    <lineage>
        <taxon>unclassified sequences</taxon>
        <taxon>metagenomes</taxon>
        <taxon>ecological metagenomes</taxon>
    </lineage>
</organism>
<dbReference type="InterPro" id="IPR003593">
    <property type="entry name" value="AAA+_ATPase"/>
</dbReference>
<dbReference type="PANTHER" id="PTHR43776">
    <property type="entry name" value="TRANSPORT ATP-BINDING PROTEIN"/>
    <property type="match status" value="1"/>
</dbReference>
<dbReference type="SUPFAM" id="SSF52540">
    <property type="entry name" value="P-loop containing nucleoside triphosphate hydrolases"/>
    <property type="match status" value="1"/>
</dbReference>
<comment type="similarity">
    <text evidence="1">Belongs to the ABC transporter superfamily.</text>
</comment>
<evidence type="ECO:0000256" key="1">
    <source>
        <dbReference type="ARBA" id="ARBA00005417"/>
    </source>
</evidence>
<dbReference type="InterPro" id="IPR017871">
    <property type="entry name" value="ABC_transporter-like_CS"/>
</dbReference>
<dbReference type="PROSITE" id="PS50893">
    <property type="entry name" value="ABC_TRANSPORTER_2"/>
    <property type="match status" value="1"/>
</dbReference>
<reference evidence="6" key="1">
    <citation type="submission" date="2019-08" db="EMBL/GenBank/DDBJ databases">
        <authorList>
            <person name="Kucharzyk K."/>
            <person name="Murdoch R.W."/>
            <person name="Higgins S."/>
            <person name="Loffler F."/>
        </authorList>
    </citation>
    <scope>NUCLEOTIDE SEQUENCE</scope>
</reference>
<dbReference type="Pfam" id="PF00005">
    <property type="entry name" value="ABC_tran"/>
    <property type="match status" value="1"/>
</dbReference>
<dbReference type="AlphaFoldDB" id="A0A644TL67"/>
<dbReference type="InterPro" id="IPR003439">
    <property type="entry name" value="ABC_transporter-like_ATP-bd"/>
</dbReference>
<comment type="caution">
    <text evidence="6">The sequence shown here is derived from an EMBL/GenBank/DDBJ whole genome shotgun (WGS) entry which is preliminary data.</text>
</comment>
<gene>
    <name evidence="6" type="primary">btuD_40</name>
    <name evidence="6" type="ORF">SDC9_13358</name>
</gene>
<dbReference type="Gene3D" id="3.40.50.300">
    <property type="entry name" value="P-loop containing nucleotide triphosphate hydrolases"/>
    <property type="match status" value="1"/>
</dbReference>
<protein>
    <submittedName>
        <fullName evidence="6">Vitamin B12 import ATP-binding protein BtuD</fullName>
    </submittedName>
</protein>
<keyword evidence="2" id="KW-0813">Transport</keyword>
<sequence>MENLIECKNIAKIYRGRGIGGASRGFKAVDGVSLSIERGSSYGLVGESGCGKTSFARSILYLDPPSSGSVLFDGTDLGALSRRELRGFRKRMQIVFQDPNSALNPKMSIHDSMSEGLINRGVVEAERVKRIKELLELVGISYSYRNRYPHEFSGGQKQRIVVARALTMEPDFMVLDEPVSNLDVSIQAQIINLLSDLKKEFSLTYMFISHDLNLVSYMCDTIGVMFRGRIVEEAPSELLVSSPRHPYTRRLLASIPGGNRRSGAEDLSAEEESVETLATRAASRYKEAQGGKACPYYPFCPLGDGECVSSAPSLRDIDGGHVVPSGHKVSCHKV</sequence>
<feature type="domain" description="ABC transporter" evidence="5">
    <location>
        <begin position="5"/>
        <end position="252"/>
    </location>
</feature>
<dbReference type="EMBL" id="VSSQ01000038">
    <property type="protein sequence ID" value="MPL67660.1"/>
    <property type="molecule type" value="Genomic_DNA"/>
</dbReference>
<evidence type="ECO:0000256" key="3">
    <source>
        <dbReference type="ARBA" id="ARBA00022741"/>
    </source>
</evidence>
<dbReference type="InterPro" id="IPR050319">
    <property type="entry name" value="ABC_transp_ATP-bind"/>
</dbReference>
<evidence type="ECO:0000259" key="5">
    <source>
        <dbReference type="PROSITE" id="PS50893"/>
    </source>
</evidence>
<evidence type="ECO:0000313" key="6">
    <source>
        <dbReference type="EMBL" id="MPL67660.1"/>
    </source>
</evidence>
<dbReference type="InterPro" id="IPR027417">
    <property type="entry name" value="P-loop_NTPase"/>
</dbReference>
<dbReference type="GO" id="GO:0055085">
    <property type="term" value="P:transmembrane transport"/>
    <property type="evidence" value="ECO:0007669"/>
    <property type="project" value="UniProtKB-ARBA"/>
</dbReference>
<evidence type="ECO:0000256" key="2">
    <source>
        <dbReference type="ARBA" id="ARBA00022448"/>
    </source>
</evidence>
<dbReference type="SMART" id="SM00382">
    <property type="entry name" value="AAA"/>
    <property type="match status" value="1"/>
</dbReference>
<evidence type="ECO:0000256" key="4">
    <source>
        <dbReference type="ARBA" id="ARBA00022840"/>
    </source>
</evidence>
<dbReference type="GO" id="GO:0015833">
    <property type="term" value="P:peptide transport"/>
    <property type="evidence" value="ECO:0007669"/>
    <property type="project" value="InterPro"/>
</dbReference>